<name>A0A183DMG6_9BILA</name>
<dbReference type="PANTHER" id="PTHR43272">
    <property type="entry name" value="LONG-CHAIN-FATTY-ACID--COA LIGASE"/>
    <property type="match status" value="1"/>
</dbReference>
<protein>
    <recommendedName>
        <fullName evidence="3">long-chain-fatty-acid--CoA ligase</fullName>
        <ecNumber evidence="3">6.2.1.3</ecNumber>
    </recommendedName>
</protein>
<dbReference type="Pfam" id="PF00501">
    <property type="entry name" value="AMP-binding"/>
    <property type="match status" value="1"/>
</dbReference>
<dbReference type="AlphaFoldDB" id="A0A183DMG6"/>
<keyword evidence="6" id="KW-1185">Reference proteome</keyword>
<dbReference type="EMBL" id="UYRT01034745">
    <property type="protein sequence ID" value="VDK79166.1"/>
    <property type="molecule type" value="Genomic_DNA"/>
</dbReference>
<keyword evidence="2" id="KW-0276">Fatty acid metabolism</keyword>
<evidence type="ECO:0000256" key="1">
    <source>
        <dbReference type="ARBA" id="ARBA00022598"/>
    </source>
</evidence>
<reference evidence="5 6" key="2">
    <citation type="submission" date="2018-11" db="EMBL/GenBank/DDBJ databases">
        <authorList>
            <consortium name="Pathogen Informatics"/>
        </authorList>
    </citation>
    <scope>NUCLEOTIDE SEQUENCE [LARGE SCALE GENOMIC DNA]</scope>
</reference>
<proteinExistence type="predicted"/>
<keyword evidence="1" id="KW-0436">Ligase</keyword>
<accession>A0A183DMG6</accession>
<dbReference type="Gene3D" id="3.40.50.12780">
    <property type="entry name" value="N-terminal domain of ligase-like"/>
    <property type="match status" value="1"/>
</dbReference>
<evidence type="ECO:0000313" key="5">
    <source>
        <dbReference type="EMBL" id="VDK79166.1"/>
    </source>
</evidence>
<dbReference type="InterPro" id="IPR000873">
    <property type="entry name" value="AMP-dep_synth/lig_dom"/>
</dbReference>
<keyword evidence="2" id="KW-0443">Lipid metabolism</keyword>
<dbReference type="PANTHER" id="PTHR43272:SF89">
    <property type="entry name" value="LONG-CHAIN-FATTY-ACID--COA LIGASE"/>
    <property type="match status" value="1"/>
</dbReference>
<dbReference type="OrthoDB" id="5861838at2759"/>
<gene>
    <name evidence="5" type="ORF">GPUH_LOCUS9908</name>
</gene>
<reference evidence="7" key="1">
    <citation type="submission" date="2016-06" db="UniProtKB">
        <authorList>
            <consortium name="WormBaseParasite"/>
        </authorList>
    </citation>
    <scope>IDENTIFICATION</scope>
</reference>
<evidence type="ECO:0000256" key="2">
    <source>
        <dbReference type="ARBA" id="ARBA00022832"/>
    </source>
</evidence>
<dbReference type="GO" id="GO:0005783">
    <property type="term" value="C:endoplasmic reticulum"/>
    <property type="evidence" value="ECO:0007669"/>
    <property type="project" value="TreeGrafter"/>
</dbReference>
<dbReference type="GO" id="GO:0004467">
    <property type="term" value="F:long-chain fatty acid-CoA ligase activity"/>
    <property type="evidence" value="ECO:0007669"/>
    <property type="project" value="UniProtKB-EC"/>
</dbReference>
<dbReference type="SUPFAM" id="SSF56801">
    <property type="entry name" value="Acetyl-CoA synthetase-like"/>
    <property type="match status" value="1"/>
</dbReference>
<dbReference type="EC" id="6.2.1.3" evidence="3"/>
<evidence type="ECO:0000256" key="3">
    <source>
        <dbReference type="ARBA" id="ARBA00026121"/>
    </source>
</evidence>
<organism evidence="7">
    <name type="scientific">Gongylonema pulchrum</name>
    <dbReference type="NCBI Taxonomy" id="637853"/>
    <lineage>
        <taxon>Eukaryota</taxon>
        <taxon>Metazoa</taxon>
        <taxon>Ecdysozoa</taxon>
        <taxon>Nematoda</taxon>
        <taxon>Chromadorea</taxon>
        <taxon>Rhabditida</taxon>
        <taxon>Spirurina</taxon>
        <taxon>Spiruromorpha</taxon>
        <taxon>Spiruroidea</taxon>
        <taxon>Gongylonematidae</taxon>
        <taxon>Gongylonema</taxon>
    </lineage>
</organism>
<feature type="domain" description="AMP-dependent synthetase/ligase" evidence="4">
    <location>
        <begin position="25"/>
        <end position="91"/>
    </location>
</feature>
<dbReference type="Proteomes" id="UP000271098">
    <property type="component" value="Unassembled WGS sequence"/>
</dbReference>
<sequence length="143" mass="16198">MRCLKIRELNHLICKFLKVRNVAFEHSSYGQTECSAAGTISLPFDTQGGHVGGPAAWAQVKLMDVKELGYSAEENIGEVCFRGAALMNGYFNDPEQTSKSVDNEVINCEFKLHSIKKFGKRCSHLVFSIKNLWFENFFEERVL</sequence>
<evidence type="ECO:0000259" key="4">
    <source>
        <dbReference type="Pfam" id="PF00501"/>
    </source>
</evidence>
<evidence type="ECO:0000313" key="6">
    <source>
        <dbReference type="Proteomes" id="UP000271098"/>
    </source>
</evidence>
<dbReference type="GO" id="GO:0016020">
    <property type="term" value="C:membrane"/>
    <property type="evidence" value="ECO:0007669"/>
    <property type="project" value="TreeGrafter"/>
</dbReference>
<dbReference type="InterPro" id="IPR042099">
    <property type="entry name" value="ANL_N_sf"/>
</dbReference>
<dbReference type="WBParaSite" id="GPUH_0000991801-mRNA-1">
    <property type="protein sequence ID" value="GPUH_0000991801-mRNA-1"/>
    <property type="gene ID" value="GPUH_0000991801"/>
</dbReference>
<evidence type="ECO:0000313" key="7">
    <source>
        <dbReference type="WBParaSite" id="GPUH_0000991801-mRNA-1"/>
    </source>
</evidence>